<evidence type="ECO:0000256" key="1">
    <source>
        <dbReference type="ARBA" id="ARBA00022679"/>
    </source>
</evidence>
<dbReference type="SUPFAM" id="SSF56672">
    <property type="entry name" value="DNA/RNA polymerases"/>
    <property type="match status" value="1"/>
</dbReference>
<dbReference type="InterPro" id="IPR043128">
    <property type="entry name" value="Rev_trsase/Diguanyl_cyclase"/>
</dbReference>
<dbReference type="PANTHER" id="PTHR37984:SF5">
    <property type="entry name" value="PROTEIN NYNRIN-LIKE"/>
    <property type="match status" value="1"/>
</dbReference>
<evidence type="ECO:0000256" key="5">
    <source>
        <dbReference type="ARBA" id="ARBA00022801"/>
    </source>
</evidence>
<sequence length="1427" mass="158613">MNKLNKDGVFDTLSKKGTTVSTLEETSSHMEVAYELDNPMVISVLIMFHMNHSTPILKARTEAAFKTFITSTRRVSEDISENRVRLFRSPESRSYELLYITAPRFFSASARFVVAVDTLSVPNLVDKRLVALHPEWERVEQPGADRFVSSSGHSLNTFGLYKIGLYFEPDDFDIGVVVSAYAVDMDHLCFDARMILGSNSMQKMGANISWSVPRLDITDCGLKVPLRPLCRGRASPVCSVVNGLDRGPQCHPFDEIEARFLKGTDHEIETFCLKQLEGRDLPSLSFELKPGTHPYQADRSYTVPSGLREATNRAIDNEIAKGHWYELDENDLEPDAWVSPAFVKKKDRMEDDLPVVRVLVDLRLLNAAIQIDQHLREGQLIPNQDRFIRSIPQCTGQYSIIDVSSAFHGCRVASPCQKWLTFRLNGRLIRSRTCSQGLGLSALFWGRHLDTSLSYVYGGYWKNWMALFVDDFLVHAETEDRCRLRRRLVEIALKCMRKEVSDKVPSCISPSVTAIGLFFEGPFYRVSDANLEKLKTLFRHQPKNSTEVKRLIGSINWASTAFRGGTFSALGDELRILHDISTMKKFSWNDTQGPDAVSRLCNMMTTENLALHGDLDEVNGCTGGYSWVVQTDASGYAAGGALYRAKADVLFDPSNAGNPEARLEGAALVSIWSKALTGAQQRWHTVEKEAYAIYSSAKRWIRLWISTTRLVDHAMKGKLGPSIVIWADSTTAIRQWQTLKVPHDPAASLKAKRFISWSENIAALTFLDHTLEHVPGARNTIADMLSRLGDEYASQSLPERFGAPACAALPGGRPDLRPAFDVDEALCEKIVDAYAEDETLWQGVTVAEIYNFLTHQKDSLQDRTGTIKSWTDAGLFVLSDQMLLFTAAVYAGTRSGFVLVVPVDCEANLLNDEVIEVYDGLRYLREQLLYLSHDELLSGATHMSVGASMNVLCETAWWPGMMSDMKRHVSQCPVCSTSTRRLRKQVPARPPLPYGRFEELQIDHKELPPPLKERLTGIHETGAVLSMVDRLTGELALEYVKNKSALVTAQTVVRRWFCKRGVCRKLSSDNGPGFIADLSKLLGSVLGYRLKFSCVRHPQGSANVERANSAITTALTFINESGDCEDIGDLEMHLASAEFAYNYNSGVFRRLFGEDVPTPLTSNRAGPPHAQSESIELSDADETKLVKMVTDFADDFVKEHSAESAIKGHYNLFNRVAESDKKSGSFLSCKVGDIVLYQGVEDSVKSLTYDMYSGRILSVRLDSGVRVHPTELTSAGDARPIMQPALNAQKLASGEAGNGALFKTGECVLYEIPTQDVSVSDDVNKAFMIGRVIDCDAEAVRVHVHDGGEKSKAFLPLWCDDSAKITRSKTAPPNTRPVLRLVPPAAVLFKVQLRADYSVTSNSRTRMNAVAIGDWIDPGAALTFTQD</sequence>
<keyword evidence="4" id="KW-0255">Endonuclease</keyword>
<dbReference type="InterPro" id="IPR012337">
    <property type="entry name" value="RNaseH-like_sf"/>
</dbReference>
<dbReference type="EMBL" id="GG682149">
    <property type="protein sequence ID" value="EER03701.1"/>
    <property type="molecule type" value="Genomic_DNA"/>
</dbReference>
<evidence type="ECO:0000256" key="6">
    <source>
        <dbReference type="ARBA" id="ARBA00022918"/>
    </source>
</evidence>
<evidence type="ECO:0000256" key="3">
    <source>
        <dbReference type="ARBA" id="ARBA00022722"/>
    </source>
</evidence>
<dbReference type="OrthoDB" id="8039770at2759"/>
<evidence type="ECO:0000313" key="9">
    <source>
        <dbReference type="Proteomes" id="UP000007800"/>
    </source>
</evidence>
<dbReference type="GO" id="GO:0003964">
    <property type="term" value="F:RNA-directed DNA polymerase activity"/>
    <property type="evidence" value="ECO:0007669"/>
    <property type="project" value="UniProtKB-KW"/>
</dbReference>
<dbReference type="InterPro" id="IPR041373">
    <property type="entry name" value="RT_RNaseH"/>
</dbReference>
<evidence type="ECO:0000259" key="7">
    <source>
        <dbReference type="PROSITE" id="PS50994"/>
    </source>
</evidence>
<evidence type="ECO:0000256" key="4">
    <source>
        <dbReference type="ARBA" id="ARBA00022759"/>
    </source>
</evidence>
<dbReference type="PROSITE" id="PS50994">
    <property type="entry name" value="INTEGRASE"/>
    <property type="match status" value="1"/>
</dbReference>
<dbReference type="InParanoid" id="C5LHU7"/>
<dbReference type="Pfam" id="PF00078">
    <property type="entry name" value="RVT_1"/>
    <property type="match status" value="1"/>
</dbReference>
<dbReference type="GO" id="GO:0004519">
    <property type="term" value="F:endonuclease activity"/>
    <property type="evidence" value="ECO:0007669"/>
    <property type="project" value="UniProtKB-KW"/>
</dbReference>
<evidence type="ECO:0000256" key="2">
    <source>
        <dbReference type="ARBA" id="ARBA00022695"/>
    </source>
</evidence>
<keyword evidence="9" id="KW-1185">Reference proteome</keyword>
<dbReference type="Pfam" id="PF17917">
    <property type="entry name" value="RT_RNaseH"/>
    <property type="match status" value="1"/>
</dbReference>
<gene>
    <name evidence="8" type="ORF">Pmar_PMAR022998</name>
</gene>
<dbReference type="InterPro" id="IPR001584">
    <property type="entry name" value="Integrase_cat-core"/>
</dbReference>
<dbReference type="InterPro" id="IPR000477">
    <property type="entry name" value="RT_dom"/>
</dbReference>
<dbReference type="Gene3D" id="3.10.10.10">
    <property type="entry name" value="HIV Type 1 Reverse Transcriptase, subunit A, domain 1"/>
    <property type="match status" value="1"/>
</dbReference>
<protein>
    <submittedName>
        <fullName evidence="8">Gag/pol/env polyprotein, putative</fullName>
    </submittedName>
</protein>
<keyword evidence="2" id="KW-0548">Nucleotidyltransferase</keyword>
<dbReference type="RefSeq" id="XP_002771885.1">
    <property type="nucleotide sequence ID" value="XM_002771839.1"/>
</dbReference>
<dbReference type="InterPro" id="IPR036397">
    <property type="entry name" value="RNaseH_sf"/>
</dbReference>
<accession>C5LHU7</accession>
<name>C5LHU7_PERM5</name>
<evidence type="ECO:0000313" key="8">
    <source>
        <dbReference type="EMBL" id="EER03701.1"/>
    </source>
</evidence>
<keyword evidence="1" id="KW-0808">Transferase</keyword>
<dbReference type="GO" id="GO:0003676">
    <property type="term" value="F:nucleic acid binding"/>
    <property type="evidence" value="ECO:0007669"/>
    <property type="project" value="InterPro"/>
</dbReference>
<dbReference type="InterPro" id="IPR041588">
    <property type="entry name" value="Integrase_H2C2"/>
</dbReference>
<keyword evidence="3" id="KW-0540">Nuclease</keyword>
<dbReference type="GO" id="GO:0015074">
    <property type="term" value="P:DNA integration"/>
    <property type="evidence" value="ECO:0007669"/>
    <property type="project" value="InterPro"/>
</dbReference>
<dbReference type="SUPFAM" id="SSF53098">
    <property type="entry name" value="Ribonuclease H-like"/>
    <property type="match status" value="1"/>
</dbReference>
<dbReference type="GO" id="GO:0016787">
    <property type="term" value="F:hydrolase activity"/>
    <property type="evidence" value="ECO:0007669"/>
    <property type="project" value="UniProtKB-KW"/>
</dbReference>
<proteinExistence type="predicted"/>
<dbReference type="Proteomes" id="UP000007800">
    <property type="component" value="Unassembled WGS sequence"/>
</dbReference>
<dbReference type="Gene3D" id="1.10.340.70">
    <property type="match status" value="1"/>
</dbReference>
<reference evidence="8 9" key="1">
    <citation type="submission" date="2008-07" db="EMBL/GenBank/DDBJ databases">
        <authorList>
            <person name="El-Sayed N."/>
            <person name="Caler E."/>
            <person name="Inman J."/>
            <person name="Amedeo P."/>
            <person name="Hass B."/>
            <person name="Wortman J."/>
        </authorList>
    </citation>
    <scope>NUCLEOTIDE SEQUENCE [LARGE SCALE GENOMIC DNA]</scope>
    <source>
        <strain evidence="9">ATCC 50983 / TXsc</strain>
    </source>
</reference>
<dbReference type="InterPro" id="IPR050951">
    <property type="entry name" value="Retrovirus_Pol_polyprotein"/>
</dbReference>
<dbReference type="InterPro" id="IPR043502">
    <property type="entry name" value="DNA/RNA_pol_sf"/>
</dbReference>
<keyword evidence="5" id="KW-0378">Hydrolase</keyword>
<dbReference type="Pfam" id="PF17921">
    <property type="entry name" value="Integrase_H2C2"/>
    <property type="match status" value="1"/>
</dbReference>
<dbReference type="PANTHER" id="PTHR37984">
    <property type="entry name" value="PROTEIN CBG26694"/>
    <property type="match status" value="1"/>
</dbReference>
<dbReference type="Gene3D" id="3.30.420.10">
    <property type="entry name" value="Ribonuclease H-like superfamily/Ribonuclease H"/>
    <property type="match status" value="1"/>
</dbReference>
<dbReference type="Gene3D" id="3.30.70.270">
    <property type="match status" value="1"/>
</dbReference>
<dbReference type="GeneID" id="9048195"/>
<keyword evidence="6" id="KW-0695">RNA-directed DNA polymerase</keyword>
<organism evidence="9">
    <name type="scientific">Perkinsus marinus (strain ATCC 50983 / TXsc)</name>
    <dbReference type="NCBI Taxonomy" id="423536"/>
    <lineage>
        <taxon>Eukaryota</taxon>
        <taxon>Sar</taxon>
        <taxon>Alveolata</taxon>
        <taxon>Perkinsozoa</taxon>
        <taxon>Perkinsea</taxon>
        <taxon>Perkinsida</taxon>
        <taxon>Perkinsidae</taxon>
        <taxon>Perkinsus</taxon>
    </lineage>
</organism>
<feature type="domain" description="Integrase catalytic" evidence="7">
    <location>
        <begin position="989"/>
        <end position="1165"/>
    </location>
</feature>